<dbReference type="AlphaFoldDB" id="A0A6J4LCK6"/>
<gene>
    <name evidence="1" type="ORF">AVDCRST_MAG36-790</name>
</gene>
<reference evidence="1" key="1">
    <citation type="submission" date="2020-02" db="EMBL/GenBank/DDBJ databases">
        <authorList>
            <person name="Meier V. D."/>
        </authorList>
    </citation>
    <scope>NUCLEOTIDE SEQUENCE</scope>
    <source>
        <strain evidence="1">AVDCRST_MAG36</strain>
    </source>
</reference>
<evidence type="ECO:0000313" key="1">
    <source>
        <dbReference type="EMBL" id="CAA9328206.1"/>
    </source>
</evidence>
<name>A0A6J4LCK6_9ACTN</name>
<dbReference type="EMBL" id="CADCUH010000044">
    <property type="protein sequence ID" value="CAA9328206.1"/>
    <property type="molecule type" value="Genomic_DNA"/>
</dbReference>
<organism evidence="1">
    <name type="scientific">uncultured Nocardioidaceae bacterium</name>
    <dbReference type="NCBI Taxonomy" id="253824"/>
    <lineage>
        <taxon>Bacteria</taxon>
        <taxon>Bacillati</taxon>
        <taxon>Actinomycetota</taxon>
        <taxon>Actinomycetes</taxon>
        <taxon>Propionibacteriales</taxon>
        <taxon>Nocardioidaceae</taxon>
        <taxon>environmental samples</taxon>
    </lineage>
</organism>
<accession>A0A6J4LCK6</accession>
<protein>
    <submittedName>
        <fullName evidence="1">Uncharacterized protein</fullName>
    </submittedName>
</protein>
<sequence length="59" mass="6254">MRVSEACSAARVGDHCLFARVTLQGPATLNGLAVTWNEPGGRRQLTPVGWLLFRGVCGG</sequence>
<proteinExistence type="predicted"/>